<dbReference type="InterPro" id="IPR011324">
    <property type="entry name" value="Cytotoxic_necrot_fac-like_cat"/>
</dbReference>
<protein>
    <recommendedName>
        <fullName evidence="11">Purine nucleoside phosphorylase</fullName>
    </recommendedName>
</protein>
<keyword evidence="5" id="KW-0479">Metal-binding</keyword>
<evidence type="ECO:0000256" key="1">
    <source>
        <dbReference type="ARBA" id="ARBA00000553"/>
    </source>
</evidence>
<evidence type="ECO:0000256" key="8">
    <source>
        <dbReference type="ARBA" id="ARBA00047989"/>
    </source>
</evidence>
<keyword evidence="13" id="KW-1185">Reference proteome</keyword>
<dbReference type="InterPro" id="IPR038371">
    <property type="entry name" value="Cu_polyphenol_OxRdtase_sf"/>
</dbReference>
<comment type="catalytic activity">
    <reaction evidence="1">
        <text>inosine + phosphate = alpha-D-ribose 1-phosphate + hypoxanthine</text>
        <dbReference type="Rhea" id="RHEA:27646"/>
        <dbReference type="ChEBI" id="CHEBI:17368"/>
        <dbReference type="ChEBI" id="CHEBI:17596"/>
        <dbReference type="ChEBI" id="CHEBI:43474"/>
        <dbReference type="ChEBI" id="CHEBI:57720"/>
        <dbReference type="EC" id="2.4.2.1"/>
    </reaction>
    <physiologicalReaction direction="left-to-right" evidence="1">
        <dbReference type="Rhea" id="RHEA:27647"/>
    </physiologicalReaction>
</comment>
<evidence type="ECO:0000256" key="10">
    <source>
        <dbReference type="ARBA" id="ARBA00049893"/>
    </source>
</evidence>
<dbReference type="Proteomes" id="UP000325292">
    <property type="component" value="Chromosome"/>
</dbReference>
<name>A0ABN5H477_9FIRM</name>
<evidence type="ECO:0000256" key="6">
    <source>
        <dbReference type="ARBA" id="ARBA00022801"/>
    </source>
</evidence>
<reference evidence="12 13" key="1">
    <citation type="journal article" date="2019" name="Sci. Rep.">
        <title>Sulfobacillus thermotolerans: new insights into resistance and metabolic capacities of acidophilic chemolithotrophs.</title>
        <authorList>
            <person name="Panyushkina A.E."/>
            <person name="Babenko V.V."/>
            <person name="Nikitina A.S."/>
            <person name="Selezneva O.V."/>
            <person name="Tsaplina I.A."/>
            <person name="Letarova M.A."/>
            <person name="Kostryukova E.S."/>
            <person name="Letarov A.V."/>
        </authorList>
    </citation>
    <scope>NUCLEOTIDE SEQUENCE [LARGE SCALE GENOMIC DNA]</scope>
    <source>
        <strain evidence="12 13">Kr1</strain>
    </source>
</reference>
<sequence length="265" mass="28743">MAQWEHHGPYWKWLGVNTVQAIFTTRQGGISDPPYDTLNLSFNMPDQPQAVLENRTRALSWLGASLDQLVMAEQVHKALVSWVGESDAPAGARSSAGAISGADGLLTRSSDIVLGMGFADCVPIFLADEAGTIGGLLHAGWRGTVQGVQVEAIAQLIEQGIAPHDLHVGIGPSIGPCCYEVDERVAQAFREAMGSDAPLVTSMKPGHYQLDLWTANRRRLEQAGVRPDRIDVAGVCTACHRDQFFSHRRDAGRTGRMGGYLWLKK</sequence>
<keyword evidence="6" id="KW-0378">Hydrolase</keyword>
<dbReference type="PANTHER" id="PTHR30616">
    <property type="entry name" value="UNCHARACTERIZED PROTEIN YFIH"/>
    <property type="match status" value="1"/>
</dbReference>
<evidence type="ECO:0000256" key="5">
    <source>
        <dbReference type="ARBA" id="ARBA00022723"/>
    </source>
</evidence>
<evidence type="ECO:0000313" key="12">
    <source>
        <dbReference type="EMBL" id="AUW94403.1"/>
    </source>
</evidence>
<dbReference type="InterPro" id="IPR003730">
    <property type="entry name" value="Cu_polyphenol_OxRdtase"/>
</dbReference>
<evidence type="ECO:0000256" key="9">
    <source>
        <dbReference type="ARBA" id="ARBA00048968"/>
    </source>
</evidence>
<dbReference type="NCBIfam" id="TIGR00726">
    <property type="entry name" value="peptidoglycan editing factor PgeF"/>
    <property type="match status" value="1"/>
</dbReference>
<proteinExistence type="inferred from homology"/>
<evidence type="ECO:0000256" key="7">
    <source>
        <dbReference type="ARBA" id="ARBA00022833"/>
    </source>
</evidence>
<organism evidence="12 13">
    <name type="scientific">Sulfobacillus thermotolerans</name>
    <dbReference type="NCBI Taxonomy" id="338644"/>
    <lineage>
        <taxon>Bacteria</taxon>
        <taxon>Bacillati</taxon>
        <taxon>Bacillota</taxon>
        <taxon>Clostridia</taxon>
        <taxon>Eubacteriales</taxon>
        <taxon>Clostridiales Family XVII. Incertae Sedis</taxon>
        <taxon>Sulfobacillus</taxon>
    </lineage>
</organism>
<comment type="catalytic activity">
    <reaction evidence="9">
        <text>adenosine + phosphate = alpha-D-ribose 1-phosphate + adenine</text>
        <dbReference type="Rhea" id="RHEA:27642"/>
        <dbReference type="ChEBI" id="CHEBI:16335"/>
        <dbReference type="ChEBI" id="CHEBI:16708"/>
        <dbReference type="ChEBI" id="CHEBI:43474"/>
        <dbReference type="ChEBI" id="CHEBI:57720"/>
        <dbReference type="EC" id="2.4.2.1"/>
    </reaction>
    <physiologicalReaction direction="left-to-right" evidence="9">
        <dbReference type="Rhea" id="RHEA:27643"/>
    </physiologicalReaction>
</comment>
<evidence type="ECO:0000313" key="13">
    <source>
        <dbReference type="Proteomes" id="UP000325292"/>
    </source>
</evidence>
<dbReference type="CDD" id="cd16833">
    <property type="entry name" value="YfiH"/>
    <property type="match status" value="1"/>
</dbReference>
<keyword evidence="4" id="KW-0808">Transferase</keyword>
<gene>
    <name evidence="12" type="ORF">BXT84_11005</name>
</gene>
<comment type="catalytic activity">
    <reaction evidence="10">
        <text>S-methyl-5'-thioadenosine + phosphate = 5-(methylsulfanyl)-alpha-D-ribose 1-phosphate + adenine</text>
        <dbReference type="Rhea" id="RHEA:11852"/>
        <dbReference type="ChEBI" id="CHEBI:16708"/>
        <dbReference type="ChEBI" id="CHEBI:17509"/>
        <dbReference type="ChEBI" id="CHEBI:43474"/>
        <dbReference type="ChEBI" id="CHEBI:58533"/>
        <dbReference type="EC" id="2.4.2.28"/>
    </reaction>
    <physiologicalReaction direction="left-to-right" evidence="10">
        <dbReference type="Rhea" id="RHEA:11853"/>
    </physiologicalReaction>
</comment>
<comment type="catalytic activity">
    <reaction evidence="8">
        <text>adenosine + H2O + H(+) = inosine + NH4(+)</text>
        <dbReference type="Rhea" id="RHEA:24408"/>
        <dbReference type="ChEBI" id="CHEBI:15377"/>
        <dbReference type="ChEBI" id="CHEBI:15378"/>
        <dbReference type="ChEBI" id="CHEBI:16335"/>
        <dbReference type="ChEBI" id="CHEBI:17596"/>
        <dbReference type="ChEBI" id="CHEBI:28938"/>
        <dbReference type="EC" id="3.5.4.4"/>
    </reaction>
    <physiologicalReaction direction="left-to-right" evidence="8">
        <dbReference type="Rhea" id="RHEA:24409"/>
    </physiologicalReaction>
</comment>
<evidence type="ECO:0000256" key="2">
    <source>
        <dbReference type="ARBA" id="ARBA00003215"/>
    </source>
</evidence>
<comment type="similarity">
    <text evidence="3 11">Belongs to the purine nucleoside phosphorylase YfiH/LACC1 family.</text>
</comment>
<dbReference type="SUPFAM" id="SSF64438">
    <property type="entry name" value="CNF1/YfiH-like putative cysteine hydrolases"/>
    <property type="match status" value="1"/>
</dbReference>
<keyword evidence="7" id="KW-0862">Zinc</keyword>
<dbReference type="Pfam" id="PF02578">
    <property type="entry name" value="Cu-oxidase_4"/>
    <property type="match status" value="1"/>
</dbReference>
<comment type="function">
    <text evidence="2">Purine nucleoside enzyme that catalyzes the phosphorolysis of adenosine and inosine nucleosides, yielding D-ribose 1-phosphate and the respective free bases, adenine and hypoxanthine. Also catalyzes the phosphorolysis of S-methyl-5'-thioadenosine into adenine and S-methyl-5-thio-alpha-D-ribose 1-phosphate. Also has adenosine deaminase activity.</text>
</comment>
<evidence type="ECO:0000256" key="11">
    <source>
        <dbReference type="RuleBase" id="RU361274"/>
    </source>
</evidence>
<dbReference type="EMBL" id="CP019454">
    <property type="protein sequence ID" value="AUW94403.1"/>
    <property type="molecule type" value="Genomic_DNA"/>
</dbReference>
<evidence type="ECO:0000256" key="3">
    <source>
        <dbReference type="ARBA" id="ARBA00007353"/>
    </source>
</evidence>
<evidence type="ECO:0000256" key="4">
    <source>
        <dbReference type="ARBA" id="ARBA00022679"/>
    </source>
</evidence>
<dbReference type="Gene3D" id="3.60.140.10">
    <property type="entry name" value="CNF1/YfiH-like putative cysteine hydrolases"/>
    <property type="match status" value="1"/>
</dbReference>
<dbReference type="PANTHER" id="PTHR30616:SF2">
    <property type="entry name" value="PURINE NUCLEOSIDE PHOSPHORYLASE LACC1"/>
    <property type="match status" value="1"/>
</dbReference>
<accession>A0ABN5H477</accession>